<organism evidence="1 2">
    <name type="scientific">Neisseria mucosa (strain ATCC 25996 / DSM 4631 / NCTC 10774 / M26)</name>
    <dbReference type="NCBI Taxonomy" id="546266"/>
    <lineage>
        <taxon>Bacteria</taxon>
        <taxon>Pseudomonadati</taxon>
        <taxon>Pseudomonadota</taxon>
        <taxon>Betaproteobacteria</taxon>
        <taxon>Neisseriales</taxon>
        <taxon>Neisseriaceae</taxon>
        <taxon>Neisseria</taxon>
    </lineage>
</organism>
<protein>
    <submittedName>
        <fullName evidence="1">Uncharacterized protein</fullName>
    </submittedName>
</protein>
<name>D2ZWT4_NEIM2</name>
<dbReference type="Proteomes" id="UP000003344">
    <property type="component" value="Unassembled WGS sequence"/>
</dbReference>
<comment type="caution">
    <text evidence="1">The sequence shown here is derived from an EMBL/GenBank/DDBJ whole genome shotgun (WGS) entry which is preliminary data.</text>
</comment>
<dbReference type="EMBL" id="ACDX02000008">
    <property type="protein sequence ID" value="EFC88410.1"/>
    <property type="molecule type" value="Genomic_DNA"/>
</dbReference>
<sequence length="45" mass="5061">MPAPAQAAFRRHRELFNNPLSGVGNCRSRFGLRFDTPYQAILGRA</sequence>
<accession>D2ZWT4</accession>
<proteinExistence type="predicted"/>
<dbReference type="AlphaFoldDB" id="D2ZWT4"/>
<evidence type="ECO:0000313" key="2">
    <source>
        <dbReference type="Proteomes" id="UP000003344"/>
    </source>
</evidence>
<evidence type="ECO:0000313" key="1">
    <source>
        <dbReference type="EMBL" id="EFC88410.1"/>
    </source>
</evidence>
<reference evidence="1 2" key="1">
    <citation type="submission" date="2009-10" db="EMBL/GenBank/DDBJ databases">
        <authorList>
            <person name="Weinstock G."/>
            <person name="Sodergren E."/>
            <person name="Clifton S."/>
            <person name="Fulton L."/>
            <person name="Fulton B."/>
            <person name="Courtney L."/>
            <person name="Fronick C."/>
            <person name="Harrison M."/>
            <person name="Strong C."/>
            <person name="Farmer C."/>
            <person name="Delahaunty K."/>
            <person name="Markovic C."/>
            <person name="Hall O."/>
            <person name="Minx P."/>
            <person name="Tomlinson C."/>
            <person name="Mitreva M."/>
            <person name="Nelson J."/>
            <person name="Hou S."/>
            <person name="Wollam A."/>
            <person name="Pepin K.H."/>
            <person name="Johnson M."/>
            <person name="Bhonagiri V."/>
            <person name="Nash W.E."/>
            <person name="Warren W."/>
            <person name="Chinwalla A."/>
            <person name="Mardis E.R."/>
            <person name="Wilson R.K."/>
        </authorList>
    </citation>
    <scope>NUCLEOTIDE SEQUENCE [LARGE SCALE GENOMIC DNA]</scope>
    <source>
        <strain evidence="2">ATCC 25996 / DSM 4631 / NCTC 10774 / M26</strain>
    </source>
</reference>
<gene>
    <name evidence="1" type="ORF">NEIMUCOT_05082</name>
</gene>
<dbReference type="STRING" id="546266.NEIMUCOT_05082"/>